<keyword evidence="3" id="KW-1185">Reference proteome</keyword>
<dbReference type="Pfam" id="PF02511">
    <property type="entry name" value="Thy1"/>
    <property type="match status" value="1"/>
</dbReference>
<reference evidence="2 3" key="1">
    <citation type="submission" date="2013-11" db="EMBL/GenBank/DDBJ databases">
        <title>Complete genome sequence of Clostridum sp. M2/40.</title>
        <authorList>
            <person name="Wibberg D."/>
            <person name="Puehler A."/>
            <person name="Schlueter A."/>
        </authorList>
    </citation>
    <scope>NUCLEOTIDE SEQUENCE [LARGE SCALE GENOMIC DNA]</scope>
    <source>
        <strain evidence="3">M2/40</strain>
    </source>
</reference>
<evidence type="ECO:0000313" key="2">
    <source>
        <dbReference type="EMBL" id="CDM69369.1"/>
    </source>
</evidence>
<dbReference type="AlphaFoldDB" id="W6S0H8"/>
<dbReference type="CDD" id="cd20175">
    <property type="entry name" value="ThyX"/>
    <property type="match status" value="1"/>
</dbReference>
<dbReference type="Gene3D" id="3.30.1360.170">
    <property type="match status" value="1"/>
</dbReference>
<dbReference type="STRING" id="1216932.CM240_2226"/>
<dbReference type="InterPro" id="IPR036098">
    <property type="entry name" value="Thymidylate_synthase_ThyX_sf"/>
</dbReference>
<dbReference type="GO" id="GO:0006231">
    <property type="term" value="P:dTMP biosynthetic process"/>
    <property type="evidence" value="ECO:0007669"/>
    <property type="project" value="UniProtKB-UniRule"/>
</dbReference>
<dbReference type="PATRIC" id="fig|1216932.3.peg.2210"/>
<sequence>MKIIEPYVELESEINGEDILKTIEKVGRVCYKSEDRITEESAKRFVESLMKRGHESVIEHVSLSVRVVCDRGVTHEIVRHRVASYAQESTRYCNYGKDKFDNELTFINPCFWTGDEDKDKKDIWINTMKNIENQYLELLKIGATPEEARSILPNSLKTEIIITMNLREWRHFFKLRTSKAAHPQMRQVAFMILEVFKEKVPVIFDDIIR</sequence>
<proteinExistence type="predicted"/>
<dbReference type="InterPro" id="IPR003669">
    <property type="entry name" value="Thymidylate_synthase_ThyX"/>
</dbReference>
<dbReference type="EMBL" id="HG917868">
    <property type="protein sequence ID" value="CDM69369.1"/>
    <property type="molecule type" value="Genomic_DNA"/>
</dbReference>
<name>W6S0H8_9CLOT</name>
<dbReference type="OrthoDB" id="9780625at2"/>
<dbReference type="GO" id="GO:0050797">
    <property type="term" value="F:thymidylate synthase (FAD) activity"/>
    <property type="evidence" value="ECO:0007669"/>
    <property type="project" value="UniProtKB-UniRule"/>
</dbReference>
<evidence type="ECO:0000313" key="3">
    <source>
        <dbReference type="Proteomes" id="UP000019426"/>
    </source>
</evidence>
<accession>W6S0H8</accession>
<dbReference type="RefSeq" id="WP_044039123.1">
    <property type="nucleotide sequence ID" value="NZ_HG917868.1"/>
</dbReference>
<dbReference type="KEGG" id="clt:CM240_2226"/>
<dbReference type="eggNOG" id="COG1351">
    <property type="taxonomic scope" value="Bacteria"/>
</dbReference>
<dbReference type="GO" id="GO:0070402">
    <property type="term" value="F:NADPH binding"/>
    <property type="evidence" value="ECO:0007669"/>
    <property type="project" value="TreeGrafter"/>
</dbReference>
<dbReference type="GO" id="GO:0050660">
    <property type="term" value="F:flavin adenine dinucleotide binding"/>
    <property type="evidence" value="ECO:0007669"/>
    <property type="project" value="UniProtKB-UniRule"/>
</dbReference>
<dbReference type="PANTHER" id="PTHR34934:SF1">
    <property type="entry name" value="FLAVIN-DEPENDENT THYMIDYLATE SYNTHASE"/>
    <property type="match status" value="1"/>
</dbReference>
<evidence type="ECO:0000256" key="1">
    <source>
        <dbReference type="NCBIfam" id="TIGR02170"/>
    </source>
</evidence>
<dbReference type="Proteomes" id="UP000019426">
    <property type="component" value="Chromosome M2/40_rep1"/>
</dbReference>
<protein>
    <recommendedName>
        <fullName evidence="1">FAD-dependent thymidylate synthase</fullName>
        <ecNumber evidence="1">2.1.1.148</ecNumber>
    </recommendedName>
</protein>
<keyword evidence="2" id="KW-0808">Transferase</keyword>
<dbReference type="EC" id="2.1.1.148" evidence="1"/>
<dbReference type="NCBIfam" id="TIGR02170">
    <property type="entry name" value="thyX"/>
    <property type="match status" value="1"/>
</dbReference>
<dbReference type="GO" id="GO:0032259">
    <property type="term" value="P:methylation"/>
    <property type="evidence" value="ECO:0007669"/>
    <property type="project" value="UniProtKB-KW"/>
</dbReference>
<organism evidence="2 3">
    <name type="scientific">Clostridium bornimense</name>
    <dbReference type="NCBI Taxonomy" id="1216932"/>
    <lineage>
        <taxon>Bacteria</taxon>
        <taxon>Bacillati</taxon>
        <taxon>Bacillota</taxon>
        <taxon>Clostridia</taxon>
        <taxon>Eubacteriales</taxon>
        <taxon>Clostridiaceae</taxon>
        <taxon>Clostridium</taxon>
    </lineage>
</organism>
<keyword evidence="2" id="KW-0489">Methyltransferase</keyword>
<dbReference type="PANTHER" id="PTHR34934">
    <property type="entry name" value="FLAVIN-DEPENDENT THYMIDYLATE SYNTHASE"/>
    <property type="match status" value="1"/>
</dbReference>
<dbReference type="HOGENOM" id="CLU_077585_0_0_9"/>
<dbReference type="SUPFAM" id="SSF69796">
    <property type="entry name" value="Thymidylate synthase-complementing protein Thy1"/>
    <property type="match status" value="1"/>
</dbReference>
<dbReference type="GO" id="GO:0004799">
    <property type="term" value="F:thymidylate synthase activity"/>
    <property type="evidence" value="ECO:0007669"/>
    <property type="project" value="TreeGrafter"/>
</dbReference>
<dbReference type="PROSITE" id="PS51331">
    <property type="entry name" value="THYX"/>
    <property type="match status" value="1"/>
</dbReference>
<gene>
    <name evidence="2" type="ORF">CM240_2226</name>
</gene>